<feature type="transmembrane region" description="Helical" evidence="1">
    <location>
        <begin position="185"/>
        <end position="209"/>
    </location>
</feature>
<sequence length="456" mass="49769">MAKQSKGRRAVVAQKNDNRRIWLIVLPVLAFFIKMIVMTNTVQGGWLGADGENYLSAVDGLKADGFFSEVRNLHYWPAGYSIFIWLLVKIAAGNFLYLLSITQGLLFAYATYFFTKQLLSTRIALLAVAASFFVSFNPTLSLSSNVVGYETPAASLLLISIALLIKDKLENPLGYSRKLAALSALAIGLSCFFQPRNILFGIAIFFIYFLTLTGKKSKIQFAAITLVVLMLFPAILMGRNIGAINSATISTNLGTTMFIGIGDGATGGYNGKYNGVPCPASEKGTEAQVDSAKVKCALVWYVKNPGKTLVLAAKKTAFFWSPWFGPVANGTMARNPWLKIDPVKTGIKTQENYDFVFGGFGKMVSWLWVIGQLVLLFSGLIWLWKMGGNEKLLAKLAGAPVLLGWLISMGTIGDHRFRLPQMGLSLFLQVAGFYGLRKRLSVAGIAPTLEASTKAR</sequence>
<gene>
    <name evidence="2" type="ORF">UFOPK2329_00212</name>
    <name evidence="3" type="ORF">UFOPK4035_00739</name>
    <name evidence="4" type="ORF">UFOPK4424_00388</name>
</gene>
<name>A0A6J6LVK7_9ZZZZ</name>
<proteinExistence type="predicted"/>
<feature type="transmembrane region" description="Helical" evidence="1">
    <location>
        <begin position="419"/>
        <end position="436"/>
    </location>
</feature>
<protein>
    <submittedName>
        <fullName evidence="2">Unannotated protein</fullName>
    </submittedName>
</protein>
<evidence type="ECO:0000313" key="3">
    <source>
        <dbReference type="EMBL" id="CAB5000521.1"/>
    </source>
</evidence>
<accession>A0A6J6LVK7</accession>
<feature type="transmembrane region" description="Helical" evidence="1">
    <location>
        <begin position="363"/>
        <end position="384"/>
    </location>
</feature>
<keyword evidence="1" id="KW-1133">Transmembrane helix</keyword>
<evidence type="ECO:0000313" key="2">
    <source>
        <dbReference type="EMBL" id="CAB4665702.1"/>
    </source>
</evidence>
<evidence type="ECO:0000256" key="1">
    <source>
        <dbReference type="SAM" id="Phobius"/>
    </source>
</evidence>
<organism evidence="2">
    <name type="scientific">freshwater metagenome</name>
    <dbReference type="NCBI Taxonomy" id="449393"/>
    <lineage>
        <taxon>unclassified sequences</taxon>
        <taxon>metagenomes</taxon>
        <taxon>ecological metagenomes</taxon>
    </lineage>
</organism>
<dbReference type="EMBL" id="CAFBOX010000121">
    <property type="protein sequence ID" value="CAB5000521.1"/>
    <property type="molecule type" value="Genomic_DNA"/>
</dbReference>
<feature type="transmembrane region" description="Helical" evidence="1">
    <location>
        <begin position="21"/>
        <end position="38"/>
    </location>
</feature>
<feature type="transmembrane region" description="Helical" evidence="1">
    <location>
        <begin position="396"/>
        <end position="413"/>
    </location>
</feature>
<feature type="transmembrane region" description="Helical" evidence="1">
    <location>
        <begin position="73"/>
        <end position="88"/>
    </location>
</feature>
<dbReference type="EMBL" id="CAFBRW010000057">
    <property type="protein sequence ID" value="CAB5114948.1"/>
    <property type="molecule type" value="Genomic_DNA"/>
</dbReference>
<dbReference type="EMBL" id="CAEZWZ010000015">
    <property type="protein sequence ID" value="CAB4665702.1"/>
    <property type="molecule type" value="Genomic_DNA"/>
</dbReference>
<reference evidence="2" key="1">
    <citation type="submission" date="2020-05" db="EMBL/GenBank/DDBJ databases">
        <authorList>
            <person name="Chiriac C."/>
            <person name="Salcher M."/>
            <person name="Ghai R."/>
            <person name="Kavagutti S V."/>
        </authorList>
    </citation>
    <scope>NUCLEOTIDE SEQUENCE</scope>
</reference>
<keyword evidence="1" id="KW-0812">Transmembrane</keyword>
<dbReference type="AlphaFoldDB" id="A0A6J6LVK7"/>
<feature type="transmembrane region" description="Helical" evidence="1">
    <location>
        <begin position="121"/>
        <end position="140"/>
    </location>
</feature>
<keyword evidence="1" id="KW-0472">Membrane</keyword>
<evidence type="ECO:0000313" key="4">
    <source>
        <dbReference type="EMBL" id="CAB5114948.1"/>
    </source>
</evidence>
<feature type="transmembrane region" description="Helical" evidence="1">
    <location>
        <begin position="221"/>
        <end position="238"/>
    </location>
</feature>